<dbReference type="Proteomes" id="UP001224359">
    <property type="component" value="Unassembled WGS sequence"/>
</dbReference>
<proteinExistence type="predicted"/>
<organism evidence="2 3">
    <name type="scientific">Alkalibacillus salilacus</name>
    <dbReference type="NCBI Taxonomy" id="284582"/>
    <lineage>
        <taxon>Bacteria</taxon>
        <taxon>Bacillati</taxon>
        <taxon>Bacillota</taxon>
        <taxon>Bacilli</taxon>
        <taxon>Bacillales</taxon>
        <taxon>Bacillaceae</taxon>
        <taxon>Alkalibacillus</taxon>
    </lineage>
</organism>
<dbReference type="EMBL" id="JAUSTQ010000006">
    <property type="protein sequence ID" value="MDQ0159703.1"/>
    <property type="molecule type" value="Genomic_DNA"/>
</dbReference>
<evidence type="ECO:0000256" key="1">
    <source>
        <dbReference type="SAM" id="Phobius"/>
    </source>
</evidence>
<keyword evidence="1" id="KW-1133">Transmembrane helix</keyword>
<protein>
    <submittedName>
        <fullName evidence="2">Membrane protein</fullName>
    </submittedName>
</protein>
<comment type="caution">
    <text evidence="2">The sequence shown here is derived from an EMBL/GenBank/DDBJ whole genome shotgun (WGS) entry which is preliminary data.</text>
</comment>
<feature type="transmembrane region" description="Helical" evidence="1">
    <location>
        <begin position="70"/>
        <end position="93"/>
    </location>
</feature>
<feature type="transmembrane region" description="Helical" evidence="1">
    <location>
        <begin position="7"/>
        <end position="29"/>
    </location>
</feature>
<keyword evidence="3" id="KW-1185">Reference proteome</keyword>
<keyword evidence="1" id="KW-0472">Membrane</keyword>
<reference evidence="2 3" key="1">
    <citation type="submission" date="2023-07" db="EMBL/GenBank/DDBJ databases">
        <title>Genomic Encyclopedia of Type Strains, Phase IV (KMG-IV): sequencing the most valuable type-strain genomes for metagenomic binning, comparative biology and taxonomic classification.</title>
        <authorList>
            <person name="Goeker M."/>
        </authorList>
    </citation>
    <scope>NUCLEOTIDE SEQUENCE [LARGE SCALE GENOMIC DNA]</scope>
    <source>
        <strain evidence="2 3">DSM 16460</strain>
    </source>
</reference>
<accession>A0ABT9VFE9</accession>
<name>A0ABT9VFE9_9BACI</name>
<gene>
    <name evidence="2" type="ORF">J2S77_001689</name>
</gene>
<dbReference type="RefSeq" id="WP_306976392.1">
    <property type="nucleotide sequence ID" value="NZ_JAUSTQ010000006.1"/>
</dbReference>
<evidence type="ECO:0000313" key="3">
    <source>
        <dbReference type="Proteomes" id="UP001224359"/>
    </source>
</evidence>
<evidence type="ECO:0000313" key="2">
    <source>
        <dbReference type="EMBL" id="MDQ0159703.1"/>
    </source>
</evidence>
<feature type="transmembrane region" description="Helical" evidence="1">
    <location>
        <begin position="35"/>
        <end position="58"/>
    </location>
</feature>
<keyword evidence="1" id="KW-0812">Transmembrane</keyword>
<sequence length="94" mass="10315">MQEKANVWSFIFSVICVFLFLTVSFSGWFSDSIAGIYPLTIVLCITLCTFLFGIFGLSGVRNLMDLARSVSTMVITLSLSVFLGFVLLMGGLLN</sequence>